<gene>
    <name evidence="2" type="ORF">ACJDUG_01040</name>
</gene>
<dbReference type="PANTHER" id="PTHR43135">
    <property type="entry name" value="ALPHA-D-RIBOSE 1-METHYLPHOSPHONATE 5-TRIPHOSPHATE DIPHOSPHATASE"/>
    <property type="match status" value="1"/>
</dbReference>
<dbReference type="PANTHER" id="PTHR43135:SF3">
    <property type="entry name" value="ALPHA-D-RIBOSE 1-METHYLPHOSPHONATE 5-TRIPHOSPHATE DIPHOSPHATASE"/>
    <property type="match status" value="1"/>
</dbReference>
<dbReference type="InterPro" id="IPR051781">
    <property type="entry name" value="Metallo-dep_Hydrolase"/>
</dbReference>
<dbReference type="Gene3D" id="3.20.20.140">
    <property type="entry name" value="Metal-dependent hydrolases"/>
    <property type="match status" value="1"/>
</dbReference>
<reference evidence="2 3" key="1">
    <citation type="submission" date="2024-11" db="EMBL/GenBank/DDBJ databases">
        <authorList>
            <person name="Heng Y.C."/>
            <person name="Lim A.C.H."/>
            <person name="Lee J.K.Y."/>
            <person name="Kittelmann S."/>
        </authorList>
    </citation>
    <scope>NUCLEOTIDE SEQUENCE [LARGE SCALE GENOMIC DNA]</scope>
    <source>
        <strain evidence="2 3">WILCCON 0185</strain>
    </source>
</reference>
<organism evidence="2 3">
    <name type="scientific">Candidatus Clostridium stratigraminis</name>
    <dbReference type="NCBI Taxonomy" id="3381661"/>
    <lineage>
        <taxon>Bacteria</taxon>
        <taxon>Bacillati</taxon>
        <taxon>Bacillota</taxon>
        <taxon>Clostridia</taxon>
        <taxon>Eubacteriales</taxon>
        <taxon>Clostridiaceae</taxon>
        <taxon>Clostridium</taxon>
    </lineage>
</organism>
<keyword evidence="3" id="KW-1185">Reference proteome</keyword>
<comment type="caution">
    <text evidence="2">The sequence shown here is derived from an EMBL/GenBank/DDBJ whole genome shotgun (WGS) entry which is preliminary data.</text>
</comment>
<dbReference type="SUPFAM" id="SSF51556">
    <property type="entry name" value="Metallo-dependent hydrolases"/>
    <property type="match status" value="1"/>
</dbReference>
<evidence type="ECO:0000313" key="2">
    <source>
        <dbReference type="EMBL" id="MFL0245560.1"/>
    </source>
</evidence>
<dbReference type="Proteomes" id="UP001623591">
    <property type="component" value="Unassembled WGS sequence"/>
</dbReference>
<evidence type="ECO:0000313" key="3">
    <source>
        <dbReference type="Proteomes" id="UP001623591"/>
    </source>
</evidence>
<proteinExistence type="predicted"/>
<sequence>MNYIIIKNGLVFDFKTKNYIKKDVLIDGTKIKAVKDNITFDNENLKIINAKENYVLPGLVDCHTHIGILEECTGTLGYDNNETSNPVTPNLRAIDGVNPLDVAFKDAVKAGVTTLMTGPGSNNPIGGLNLVMKTYGNIIDNMVVKSPSGLKIAFGEDPLYIYGKNGKCPVTRMGIAALIREYFLRAQDYMIQKDNGKIDHRDAGLEAIVPVLKGDIILRAHAHRADDIVTAIRIAEEFNINKLIIEHGTEAHLIKDYIREKGVSVAFGPMLTPRIKMELKLRNYASSLELCEAGVRMALITDHPYNSIDQFRAIAALAVSEGLSKADALRFITSNPAEMLDCGDKLGSLKEGFDADIVIYNGDPLNIMSKVLMTIINGKIIYTNKNLTEYITK</sequence>
<accession>A0ABW8SZ50</accession>
<name>A0ABW8SZ50_9CLOT</name>
<dbReference type="CDD" id="cd01309">
    <property type="entry name" value="Met_dep_hydrolase_C"/>
    <property type="match status" value="1"/>
</dbReference>
<dbReference type="InterPro" id="IPR032466">
    <property type="entry name" value="Metal_Hydrolase"/>
</dbReference>
<feature type="domain" description="Amidohydrolase-related" evidence="1">
    <location>
        <begin position="54"/>
        <end position="380"/>
    </location>
</feature>
<dbReference type="InterPro" id="IPR006680">
    <property type="entry name" value="Amidohydro-rel"/>
</dbReference>
<dbReference type="InterPro" id="IPR011059">
    <property type="entry name" value="Metal-dep_hydrolase_composite"/>
</dbReference>
<dbReference type="Pfam" id="PF01979">
    <property type="entry name" value="Amidohydro_1"/>
    <property type="match status" value="1"/>
</dbReference>
<dbReference type="SUPFAM" id="SSF51338">
    <property type="entry name" value="Composite domain of metallo-dependent hydrolases"/>
    <property type="match status" value="1"/>
</dbReference>
<dbReference type="EMBL" id="JBJHZZ010000001">
    <property type="protein sequence ID" value="MFL0245560.1"/>
    <property type="molecule type" value="Genomic_DNA"/>
</dbReference>
<protein>
    <submittedName>
        <fullName evidence="2">Amidohydrolase</fullName>
    </submittedName>
</protein>
<evidence type="ECO:0000259" key="1">
    <source>
        <dbReference type="Pfam" id="PF01979"/>
    </source>
</evidence>
<dbReference type="RefSeq" id="WP_406768017.1">
    <property type="nucleotide sequence ID" value="NZ_JBJHZZ010000001.1"/>
</dbReference>